<keyword evidence="2" id="KW-1185">Reference proteome</keyword>
<name>A0A7M3MBD0_9BACT</name>
<reference evidence="1 2" key="1">
    <citation type="submission" date="2018-06" db="EMBL/GenBank/DDBJ databases">
        <title>Complete genome of Desulfovibrio indonesiensis P37SLT.</title>
        <authorList>
            <person name="Crispim J.S."/>
            <person name="Vidigal P.M.P."/>
            <person name="Silva L.C.F."/>
            <person name="Laguardia C.N."/>
            <person name="Araujo L.C."/>
            <person name="Dias R.S."/>
            <person name="Sousa M.P."/>
            <person name="Paula S.O."/>
            <person name="Silva C."/>
        </authorList>
    </citation>
    <scope>NUCLEOTIDE SEQUENCE [LARGE SCALE GENOMIC DNA]</scope>
    <source>
        <strain evidence="1 2">P37SLT</strain>
    </source>
</reference>
<evidence type="ECO:0000313" key="2">
    <source>
        <dbReference type="Proteomes" id="UP000448292"/>
    </source>
</evidence>
<dbReference type="RefSeq" id="WP_144304295.1">
    <property type="nucleotide sequence ID" value="NZ_QMIE01000019.1"/>
</dbReference>
<organism evidence="1 2">
    <name type="scientific">Oceanidesulfovibrio indonesiensis</name>
    <dbReference type="NCBI Taxonomy" id="54767"/>
    <lineage>
        <taxon>Bacteria</taxon>
        <taxon>Pseudomonadati</taxon>
        <taxon>Thermodesulfobacteriota</taxon>
        <taxon>Desulfovibrionia</taxon>
        <taxon>Desulfovibrionales</taxon>
        <taxon>Desulfovibrionaceae</taxon>
        <taxon>Oceanidesulfovibrio</taxon>
    </lineage>
</organism>
<sequence>MIPENGTERLRPDLGVLVHEAMSNAPSMGFIASKVAPYYPVAAQSADFPVLPAKYLFNVEKVERAHGAAYQRSSGKFEAGHYSCRERGHEHPLDDRFRAIYKSQIDMEKGATDLCTNTVLRAFEIEVATKLSNPDNFLTGAATAKWTVPADADPKKDIDTARTAGRKKGVFYNKLIITWQTYLDLTRCTKVKDAVNYLFPDTRKTGSIGLQHLEAYLDIEIELAGSLKNGANRAKNPELEDIWSDAVAVLACVAPQGSEIYEPSIARTFKWNEGASEDFIVEDYYDPAVRSTIIRVRHDIDVRLLKSYDDNGNVLSDISRNCGYVLTAIR</sequence>
<dbReference type="OrthoDB" id="5448265at2"/>
<dbReference type="Gene3D" id="3.90.1690.10">
    <property type="entry name" value="phage-related protein like domain"/>
    <property type="match status" value="1"/>
</dbReference>
<dbReference type="InterPro" id="IPR053738">
    <property type="entry name" value="Lambda_capsid_assembly"/>
</dbReference>
<protein>
    <submittedName>
        <fullName evidence="1">Uncharacterized protein</fullName>
    </submittedName>
</protein>
<accession>A0A7M3MBD0</accession>
<gene>
    <name evidence="1" type="ORF">DPQ33_16340</name>
</gene>
<proteinExistence type="predicted"/>
<dbReference type="Proteomes" id="UP000448292">
    <property type="component" value="Unassembled WGS sequence"/>
</dbReference>
<dbReference type="AlphaFoldDB" id="A0A7M3MBD0"/>
<dbReference type="EMBL" id="QMIE01000019">
    <property type="protein sequence ID" value="TVM15056.1"/>
    <property type="molecule type" value="Genomic_DNA"/>
</dbReference>
<evidence type="ECO:0000313" key="1">
    <source>
        <dbReference type="EMBL" id="TVM15056.1"/>
    </source>
</evidence>
<comment type="caution">
    <text evidence="1">The sequence shown here is derived from an EMBL/GenBank/DDBJ whole genome shotgun (WGS) entry which is preliminary data.</text>
</comment>